<evidence type="ECO:0000313" key="7">
    <source>
        <dbReference type="Proteomes" id="UP000694925"/>
    </source>
</evidence>
<dbReference type="KEGG" id="ccal:108624742"/>
<feature type="domain" description="Rab3GAP regulatory subunit C-terminal" evidence="6">
    <location>
        <begin position="742"/>
        <end position="1383"/>
    </location>
</feature>
<evidence type="ECO:0000259" key="6">
    <source>
        <dbReference type="Pfam" id="PF14656"/>
    </source>
</evidence>
<evidence type="ECO:0000256" key="3">
    <source>
        <dbReference type="ARBA" id="ARBA00022468"/>
    </source>
</evidence>
<reference evidence="8" key="1">
    <citation type="submission" date="2025-08" db="UniProtKB">
        <authorList>
            <consortium name="RefSeq"/>
        </authorList>
    </citation>
    <scope>IDENTIFICATION</scope>
    <source>
        <tissue evidence="8">Whole body</tissue>
    </source>
</reference>
<dbReference type="GO" id="GO:0005737">
    <property type="term" value="C:cytoplasm"/>
    <property type="evidence" value="ECO:0007669"/>
    <property type="project" value="UniProtKB-SubCell"/>
</dbReference>
<name>A0AAJ7N6A5_9HYME</name>
<keyword evidence="4" id="KW-0963">Cytoplasm</keyword>
<proteinExistence type="inferred from homology"/>
<sequence length="1416" mass="160578">MSCQIKKIANVTNINNIKELLFGESFKRHDIPQDELPLQDCFVSLSSAGDILAMVYNTKMIILISRWDSLEPDEAKNKFHMIWYGEIAKQENEWITSVICLPLMSLGKASGNPDWTCIIVGFNTGFIKFYTETGALLLGEQLHNEPVLGLKCQSFRSPKHMGDTALTEEVYVIYNSVVCVLQGFSLFSTLRACRNHLARVQANCDDLPPITNLSYKKWGYKSQDIVNDSEVIGITSVNSFDHLMTASICGGYNASYRSSAPQHNLVLATGKRPFVGFHYALEGGSAPVLSDVAIAMASKLANAIGTAVPWFPMNWGNSKHQTSHEASKTGVHEPVEPMTCRFGLSDVTREGYSIISSPNKTLSVVLDTMGRVLLMDNRSGTAVRMWKGYRDAQCGWIEVEEEKHSGIHKAFTKFKQTPQLRTALFLVIYAPKKGVIDIWSVQQGPKITTFTASKHGRLLYINHGLLGVNDNVHLTKNKPQYSCVFMDPLGGLKEITVPFHFALNSKNGKRARDIHLLKKLKTFLREEEYEYEKLVSHIENVCSDLKTYEIKVQTLEILMTNKNIIPDALLVATNCFGKKLEEYEKEEMEPTAKTLYLMITQLQQIIQFYKHIKSQSDTLQDISSVNDSNDSNSSSVASILFTSESEIQRIFELFDKVNSYRRSDFKKECKVKFKEDDRMFLNFLFCFEFGAAGFMDIKRDIKTEREYEISRLLYEGCIHSCDRIETWKEAAIYSNIQPFVFMKFALIYWLNKNRIVCLETELKQFTQLLNAICSIANVEEICAEYNEISLWWKKVRNILADSINPFNALTAALVCRAVAMSVEKYREKCVNEIQSNDDQGIKDIKKENDLNVEVEQHRDYVSNLKSDDEVYNLTSEWENVTKDSCQFTLLIGNLEDITILDAVVSQQPPSDETTQFFALPFVKFDISLASVLSKGKGSVSEIIAKWIASTGIDPGQLVDSTDIEFDQLQLANDSSEIPNSSGDICDVNVSQCNSEKLPDEKSEEEDSRSATTCILEGIKLLKRHFPYSLTSSVLLANVCWEFAMSWNKDISQLNSLEAALSVLQQIPMKHMRHGVCCLLWSVHIKKRMEAVAKLINKLGKLPKERLCMQEIGLSDAQAIVFLQNCVTFLEIFIDSEVLEAGENTVIKSEELWEGCTSGPQPFAALAISQAPAGYDLIMLHVQLADVLYMMAYFNLKVTKPLNNLFESVVQPYFFQTMSDKVMLTWYRDDKRDNMRTVFLCRVISASMDFIHQETTDEKMISSMQAIQWMSKCQTLASIWKINNDELRIYQVCQLYVNGFDRIAEDVVAAVNDVEKLAEDLLPIAGRRMMAYLSKTPDLLKEVARISPTLTKYLESLDAPNVICTNCSNDDNIELIRRVSRHLPETHPNYHLAQLMLDAAFEGTYEGFTREHNIQVT</sequence>
<evidence type="ECO:0000256" key="4">
    <source>
        <dbReference type="ARBA" id="ARBA00022490"/>
    </source>
</evidence>
<gene>
    <name evidence="8" type="primary">LOC108624742</name>
</gene>
<evidence type="ECO:0000313" key="8">
    <source>
        <dbReference type="RefSeq" id="XP_017879704.1"/>
    </source>
</evidence>
<comment type="subcellular location">
    <subcellularLocation>
        <location evidence="1">Cytoplasm</location>
    </subcellularLocation>
</comment>
<dbReference type="Pfam" id="PF14655">
    <property type="entry name" value="RAB3GAP2_N"/>
    <property type="match status" value="1"/>
</dbReference>
<keyword evidence="7" id="KW-1185">Reference proteome</keyword>
<dbReference type="Pfam" id="PF14656">
    <property type="entry name" value="RAB3GAP2_C"/>
    <property type="match status" value="1"/>
</dbReference>
<evidence type="ECO:0000259" key="5">
    <source>
        <dbReference type="Pfam" id="PF14655"/>
    </source>
</evidence>
<dbReference type="InterPro" id="IPR032839">
    <property type="entry name" value="RAB3GAP_N"/>
</dbReference>
<dbReference type="InterPro" id="IPR026059">
    <property type="entry name" value="Rab3GAP2"/>
</dbReference>
<keyword evidence="3" id="KW-0343">GTPase activation</keyword>
<dbReference type="CTD" id="34626"/>
<comment type="similarity">
    <text evidence="2">Belongs to the Rab3-GAP regulatory subunit family.</text>
</comment>
<dbReference type="PANTHER" id="PTHR12472:SF0">
    <property type="entry name" value="RAB3 GTPASE-ACTIVATING PROTEIN NON-CATALYTIC SUBUNIT"/>
    <property type="match status" value="1"/>
</dbReference>
<accession>A0AAJ7N6A5</accession>
<dbReference type="RefSeq" id="XP_017879704.1">
    <property type="nucleotide sequence ID" value="XM_018024215.2"/>
</dbReference>
<protein>
    <submittedName>
        <fullName evidence="8">Rab3 GTPase-activating protein non-catalytic subunit isoform X1</fullName>
    </submittedName>
</protein>
<dbReference type="Proteomes" id="UP000694925">
    <property type="component" value="Unplaced"/>
</dbReference>
<dbReference type="InterPro" id="IPR029257">
    <property type="entry name" value="RAB3GAP2_C"/>
</dbReference>
<evidence type="ECO:0000256" key="1">
    <source>
        <dbReference type="ARBA" id="ARBA00004496"/>
    </source>
</evidence>
<dbReference type="PANTHER" id="PTHR12472">
    <property type="entry name" value="RAB3-GAP REGULATORY DOMAIN"/>
    <property type="match status" value="1"/>
</dbReference>
<feature type="domain" description="Rab3-GAP regulatory subunit N-terminal" evidence="5">
    <location>
        <begin position="38"/>
        <end position="459"/>
    </location>
</feature>
<dbReference type="GO" id="GO:0005096">
    <property type="term" value="F:GTPase activator activity"/>
    <property type="evidence" value="ECO:0007669"/>
    <property type="project" value="UniProtKB-KW"/>
</dbReference>
<organism evidence="7 8">
    <name type="scientific">Ceratina calcarata</name>
    <dbReference type="NCBI Taxonomy" id="156304"/>
    <lineage>
        <taxon>Eukaryota</taxon>
        <taxon>Metazoa</taxon>
        <taxon>Ecdysozoa</taxon>
        <taxon>Arthropoda</taxon>
        <taxon>Hexapoda</taxon>
        <taxon>Insecta</taxon>
        <taxon>Pterygota</taxon>
        <taxon>Neoptera</taxon>
        <taxon>Endopterygota</taxon>
        <taxon>Hymenoptera</taxon>
        <taxon>Apocrita</taxon>
        <taxon>Aculeata</taxon>
        <taxon>Apoidea</taxon>
        <taxon>Anthophila</taxon>
        <taxon>Apidae</taxon>
        <taxon>Ceratina</taxon>
        <taxon>Zadontomerus</taxon>
    </lineage>
</organism>
<evidence type="ECO:0000256" key="2">
    <source>
        <dbReference type="ARBA" id="ARBA00008153"/>
    </source>
</evidence>
<dbReference type="GeneID" id="108624742"/>